<evidence type="ECO:0000313" key="2">
    <source>
        <dbReference type="EMBL" id="SDF76711.1"/>
    </source>
</evidence>
<name>A0A1G7NRW2_9BRAD</name>
<organism evidence="2 3">
    <name type="scientific">Bradyrhizobium brasilense</name>
    <dbReference type="NCBI Taxonomy" id="1419277"/>
    <lineage>
        <taxon>Bacteria</taxon>
        <taxon>Pseudomonadati</taxon>
        <taxon>Pseudomonadota</taxon>
        <taxon>Alphaproteobacteria</taxon>
        <taxon>Hyphomicrobiales</taxon>
        <taxon>Nitrobacteraceae</taxon>
        <taxon>Bradyrhizobium</taxon>
    </lineage>
</organism>
<sequence>MRFAMPLLLAETTRINVVALTRLRMPDDMRAILPRPLRRSENALSVNASTRFDSQGTQTETFQAFRSSVSIRPIDLLENAPVAPEIHLTTAANWVSGVVNGAETRKPSSFTMLSIPRRIVARKGEANTTNAVAILQAMQPKLGTAPSSWGLDPIKTRCARDSSAGRACKRPPRGHGDVLSLVG</sequence>
<gene>
    <name evidence="2" type="ORF">SAMN05216337_107222</name>
</gene>
<reference evidence="2 3" key="1">
    <citation type="submission" date="2016-10" db="EMBL/GenBank/DDBJ databases">
        <authorList>
            <person name="de Groot N.N."/>
        </authorList>
    </citation>
    <scope>NUCLEOTIDE SEQUENCE [LARGE SCALE GENOMIC DNA]</scope>
    <source>
        <strain evidence="2 3">R5</strain>
    </source>
</reference>
<dbReference type="RefSeq" id="WP_143029820.1">
    <property type="nucleotide sequence ID" value="NZ_FMZW01000072.1"/>
</dbReference>
<accession>A0A1G7NRW2</accession>
<dbReference type="EMBL" id="FMZW01000072">
    <property type="protein sequence ID" value="SDF76711.1"/>
    <property type="molecule type" value="Genomic_DNA"/>
</dbReference>
<proteinExistence type="predicted"/>
<dbReference type="Proteomes" id="UP000199245">
    <property type="component" value="Unassembled WGS sequence"/>
</dbReference>
<feature type="region of interest" description="Disordered" evidence="1">
    <location>
        <begin position="162"/>
        <end position="183"/>
    </location>
</feature>
<evidence type="ECO:0000256" key="1">
    <source>
        <dbReference type="SAM" id="MobiDB-lite"/>
    </source>
</evidence>
<evidence type="ECO:0000313" key="3">
    <source>
        <dbReference type="Proteomes" id="UP000199245"/>
    </source>
</evidence>
<dbReference type="AlphaFoldDB" id="A0A1G7NRW2"/>
<protein>
    <submittedName>
        <fullName evidence="2">Uncharacterized protein</fullName>
    </submittedName>
</protein>